<feature type="compositionally biased region" description="Polar residues" evidence="1">
    <location>
        <begin position="1"/>
        <end position="14"/>
    </location>
</feature>
<dbReference type="EMBL" id="NEVJ01000002">
    <property type="protein sequence ID" value="OZI23601.1"/>
    <property type="molecule type" value="Genomic_DNA"/>
</dbReference>
<reference evidence="2" key="1">
    <citation type="submission" date="2017-05" db="EMBL/GenBank/DDBJ databases">
        <title>Complete and WGS of Bordetella genogroups.</title>
        <authorList>
            <person name="Spilker T."/>
            <person name="Lipuma J."/>
        </authorList>
    </citation>
    <scope>NUCLEOTIDE SEQUENCE</scope>
    <source>
        <strain evidence="2">AU21707</strain>
    </source>
</reference>
<sequence>MKTATDNAATTRPDQSSEHEDFERWAASHFGVLTVREYRVALESYLEGRREQRSHYAKLLVIADPSSTQGAPHSFNELVRQGQERN</sequence>
<gene>
    <name evidence="2" type="ORF">CAL26_09170</name>
</gene>
<comment type="caution">
    <text evidence="2">The sequence shown here is derived from an EMBL/GenBank/DDBJ whole genome shotgun (WGS) entry which is preliminary data.</text>
</comment>
<evidence type="ECO:0000256" key="1">
    <source>
        <dbReference type="SAM" id="MobiDB-lite"/>
    </source>
</evidence>
<protein>
    <submittedName>
        <fullName evidence="2">Uncharacterized protein</fullName>
    </submittedName>
</protein>
<dbReference type="Proteomes" id="UP000216857">
    <property type="component" value="Unassembled WGS sequence"/>
</dbReference>
<dbReference type="RefSeq" id="WP_094846574.1">
    <property type="nucleotide sequence ID" value="NZ_NEVJ01000002.1"/>
</dbReference>
<organism evidence="2 3">
    <name type="scientific">Bordetella genomosp. 9</name>
    <dbReference type="NCBI Taxonomy" id="1416803"/>
    <lineage>
        <taxon>Bacteria</taxon>
        <taxon>Pseudomonadati</taxon>
        <taxon>Pseudomonadota</taxon>
        <taxon>Betaproteobacteria</taxon>
        <taxon>Burkholderiales</taxon>
        <taxon>Alcaligenaceae</taxon>
        <taxon>Bordetella</taxon>
    </lineage>
</organism>
<accession>A0A261RF92</accession>
<evidence type="ECO:0000313" key="3">
    <source>
        <dbReference type="Proteomes" id="UP000216857"/>
    </source>
</evidence>
<evidence type="ECO:0000313" key="2">
    <source>
        <dbReference type="EMBL" id="OZI23601.1"/>
    </source>
</evidence>
<dbReference type="AlphaFoldDB" id="A0A261RF92"/>
<feature type="region of interest" description="Disordered" evidence="1">
    <location>
        <begin position="1"/>
        <end position="21"/>
    </location>
</feature>
<proteinExistence type="predicted"/>
<name>A0A261RF92_9BORD</name>
<keyword evidence="3" id="KW-1185">Reference proteome</keyword>
<dbReference type="OrthoDB" id="9865113at2"/>